<proteinExistence type="predicted"/>
<dbReference type="InterPro" id="IPR001789">
    <property type="entry name" value="Sig_transdc_resp-reg_receiver"/>
</dbReference>
<dbReference type="InterPro" id="IPR004358">
    <property type="entry name" value="Sig_transdc_His_kin-like_C"/>
</dbReference>
<comment type="catalytic activity">
    <reaction evidence="1">
        <text>ATP + protein L-histidine = ADP + protein N-phospho-L-histidine.</text>
        <dbReference type="EC" id="2.7.13.3"/>
    </reaction>
</comment>
<organism evidence="13 14">
    <name type="scientific">Luteitalea pratensis</name>
    <dbReference type="NCBI Taxonomy" id="1855912"/>
    <lineage>
        <taxon>Bacteria</taxon>
        <taxon>Pseudomonadati</taxon>
        <taxon>Acidobacteriota</taxon>
        <taxon>Vicinamibacteria</taxon>
        <taxon>Vicinamibacterales</taxon>
        <taxon>Vicinamibacteraceae</taxon>
        <taxon>Luteitalea</taxon>
    </lineage>
</organism>
<evidence type="ECO:0000256" key="10">
    <source>
        <dbReference type="SAM" id="Phobius"/>
    </source>
</evidence>
<dbReference type="PATRIC" id="fig|1813736.3.peg.2301"/>
<protein>
    <recommendedName>
        <fullName evidence="2">histidine kinase</fullName>
        <ecNumber evidence="2">2.7.13.3</ecNumber>
    </recommendedName>
</protein>
<dbReference type="Pfam" id="PF00512">
    <property type="entry name" value="HisKA"/>
    <property type="match status" value="1"/>
</dbReference>
<evidence type="ECO:0000256" key="6">
    <source>
        <dbReference type="ARBA" id="ARBA00022777"/>
    </source>
</evidence>
<dbReference type="OrthoDB" id="102628at2"/>
<dbReference type="Proteomes" id="UP000076079">
    <property type="component" value="Chromosome"/>
</dbReference>
<feature type="domain" description="Response regulatory" evidence="12">
    <location>
        <begin position="567"/>
        <end position="681"/>
    </location>
</feature>
<dbReference type="InterPro" id="IPR011006">
    <property type="entry name" value="CheY-like_superfamily"/>
</dbReference>
<dbReference type="PANTHER" id="PTHR43065">
    <property type="entry name" value="SENSOR HISTIDINE KINASE"/>
    <property type="match status" value="1"/>
</dbReference>
<evidence type="ECO:0000256" key="2">
    <source>
        <dbReference type="ARBA" id="ARBA00012438"/>
    </source>
</evidence>
<dbReference type="InterPro" id="IPR003661">
    <property type="entry name" value="HisK_dim/P_dom"/>
</dbReference>
<keyword evidence="14" id="KW-1185">Reference proteome</keyword>
<dbReference type="CDD" id="cd00082">
    <property type="entry name" value="HisKA"/>
    <property type="match status" value="1"/>
</dbReference>
<dbReference type="KEGG" id="abac:LuPra_02192"/>
<dbReference type="Pfam" id="PF02518">
    <property type="entry name" value="HATPase_c"/>
    <property type="match status" value="1"/>
</dbReference>
<evidence type="ECO:0000256" key="4">
    <source>
        <dbReference type="ARBA" id="ARBA00022679"/>
    </source>
</evidence>
<evidence type="ECO:0000313" key="13">
    <source>
        <dbReference type="EMBL" id="AMY08984.1"/>
    </source>
</evidence>
<keyword evidence="6" id="KW-0418">Kinase</keyword>
<dbReference type="Gene3D" id="3.30.565.10">
    <property type="entry name" value="Histidine kinase-like ATPase, C-terminal domain"/>
    <property type="match status" value="1"/>
</dbReference>
<name>A0A143PMI6_LUTPR</name>
<dbReference type="SUPFAM" id="SSF52172">
    <property type="entry name" value="CheY-like"/>
    <property type="match status" value="1"/>
</dbReference>
<dbReference type="GO" id="GO:0000155">
    <property type="term" value="F:phosphorelay sensor kinase activity"/>
    <property type="evidence" value="ECO:0007669"/>
    <property type="project" value="InterPro"/>
</dbReference>
<evidence type="ECO:0000256" key="1">
    <source>
        <dbReference type="ARBA" id="ARBA00000085"/>
    </source>
</evidence>
<dbReference type="GO" id="GO:0005524">
    <property type="term" value="F:ATP binding"/>
    <property type="evidence" value="ECO:0007669"/>
    <property type="project" value="UniProtKB-KW"/>
</dbReference>
<reference evidence="13 14" key="1">
    <citation type="journal article" date="2016" name="Genome Announc.">
        <title>First Complete Genome Sequence of a Subdivision 6 Acidobacterium Strain.</title>
        <authorList>
            <person name="Huang S."/>
            <person name="Vieira S."/>
            <person name="Bunk B."/>
            <person name="Riedel T."/>
            <person name="Sproer C."/>
            <person name="Overmann J."/>
        </authorList>
    </citation>
    <scope>NUCLEOTIDE SEQUENCE [LARGE SCALE GENOMIC DNA]</scope>
    <source>
        <strain evidence="14">DSM 100886 HEG_-6_39</strain>
    </source>
</reference>
<dbReference type="PROSITE" id="PS50109">
    <property type="entry name" value="HIS_KIN"/>
    <property type="match status" value="1"/>
</dbReference>
<dbReference type="SMART" id="SM00062">
    <property type="entry name" value="PBPb"/>
    <property type="match status" value="1"/>
</dbReference>
<dbReference type="Gene3D" id="3.40.190.10">
    <property type="entry name" value="Periplasmic binding protein-like II"/>
    <property type="match status" value="2"/>
</dbReference>
<dbReference type="SUPFAM" id="SSF47384">
    <property type="entry name" value="Homodimeric domain of signal transducing histidine kinase"/>
    <property type="match status" value="1"/>
</dbReference>
<keyword evidence="7" id="KW-0067">ATP-binding</keyword>
<dbReference type="InterPro" id="IPR036097">
    <property type="entry name" value="HisK_dim/P_sf"/>
</dbReference>
<keyword evidence="10" id="KW-0472">Membrane</keyword>
<keyword evidence="4" id="KW-0808">Transferase</keyword>
<keyword evidence="10" id="KW-0812">Transmembrane</keyword>
<feature type="domain" description="Histidine kinase" evidence="11">
    <location>
        <begin position="333"/>
        <end position="547"/>
    </location>
</feature>
<dbReference type="InterPro" id="IPR001638">
    <property type="entry name" value="Solute-binding_3/MltF_N"/>
</dbReference>
<dbReference type="SUPFAM" id="SSF55874">
    <property type="entry name" value="ATPase domain of HSP90 chaperone/DNA topoisomerase II/histidine kinase"/>
    <property type="match status" value="1"/>
</dbReference>
<evidence type="ECO:0000256" key="5">
    <source>
        <dbReference type="ARBA" id="ARBA00022741"/>
    </source>
</evidence>
<evidence type="ECO:0000256" key="3">
    <source>
        <dbReference type="ARBA" id="ARBA00022553"/>
    </source>
</evidence>
<accession>A0A143PMI6</accession>
<dbReference type="Pfam" id="PF00497">
    <property type="entry name" value="SBP_bac_3"/>
    <property type="match status" value="1"/>
</dbReference>
<dbReference type="AlphaFoldDB" id="A0A143PMI6"/>
<evidence type="ECO:0000259" key="11">
    <source>
        <dbReference type="PROSITE" id="PS50109"/>
    </source>
</evidence>
<dbReference type="InterPro" id="IPR003594">
    <property type="entry name" value="HATPase_dom"/>
</dbReference>
<evidence type="ECO:0000313" key="14">
    <source>
        <dbReference type="Proteomes" id="UP000076079"/>
    </source>
</evidence>
<dbReference type="SMART" id="SM00387">
    <property type="entry name" value="HATPase_c"/>
    <property type="match status" value="1"/>
</dbReference>
<dbReference type="STRING" id="1855912.LuPra_02192"/>
<gene>
    <name evidence="13" type="ORF">LuPra_02192</name>
</gene>
<dbReference type="InterPro" id="IPR005467">
    <property type="entry name" value="His_kinase_dom"/>
</dbReference>
<evidence type="ECO:0000256" key="7">
    <source>
        <dbReference type="ARBA" id="ARBA00022840"/>
    </source>
</evidence>
<dbReference type="SMART" id="SM00448">
    <property type="entry name" value="REC"/>
    <property type="match status" value="1"/>
</dbReference>
<dbReference type="PRINTS" id="PR00344">
    <property type="entry name" value="BCTRLSENSOR"/>
</dbReference>
<dbReference type="EC" id="2.7.13.3" evidence="2"/>
<dbReference type="SUPFAM" id="SSF53850">
    <property type="entry name" value="Periplasmic binding protein-like II"/>
    <property type="match status" value="1"/>
</dbReference>
<dbReference type="PROSITE" id="PS50110">
    <property type="entry name" value="RESPONSE_REGULATORY"/>
    <property type="match status" value="1"/>
</dbReference>
<keyword evidence="3 9" id="KW-0597">Phosphoprotein</keyword>
<keyword evidence="5" id="KW-0547">Nucleotide-binding</keyword>
<feature type="transmembrane region" description="Helical" evidence="10">
    <location>
        <begin position="275"/>
        <end position="298"/>
    </location>
</feature>
<feature type="transmembrane region" description="Helical" evidence="10">
    <location>
        <begin position="6"/>
        <end position="27"/>
    </location>
</feature>
<keyword evidence="8" id="KW-0902">Two-component regulatory system</keyword>
<feature type="modified residue" description="4-aspartylphosphate" evidence="9">
    <location>
        <position position="618"/>
    </location>
</feature>
<keyword evidence="10" id="KW-1133">Transmembrane helix</keyword>
<dbReference type="Pfam" id="PF00072">
    <property type="entry name" value="Response_reg"/>
    <property type="match status" value="1"/>
</dbReference>
<dbReference type="PANTHER" id="PTHR43065:SF46">
    <property type="entry name" value="C4-DICARBOXYLATE TRANSPORT SENSOR PROTEIN DCTB"/>
    <property type="match status" value="1"/>
</dbReference>
<dbReference type="Gene3D" id="1.10.287.130">
    <property type="match status" value="1"/>
</dbReference>
<dbReference type="Gene3D" id="3.40.50.2300">
    <property type="match status" value="1"/>
</dbReference>
<reference evidence="14" key="2">
    <citation type="submission" date="2016-04" db="EMBL/GenBank/DDBJ databases">
        <title>First Complete Genome Sequence of a Subdivision 6 Acidobacterium.</title>
        <authorList>
            <person name="Huang S."/>
            <person name="Vieira S."/>
            <person name="Bunk B."/>
            <person name="Riedel T."/>
            <person name="Sproeer C."/>
            <person name="Overmann J."/>
        </authorList>
    </citation>
    <scope>NUCLEOTIDE SEQUENCE [LARGE SCALE GENOMIC DNA]</scope>
    <source>
        <strain evidence="14">DSM 100886 HEG_-6_39</strain>
    </source>
</reference>
<evidence type="ECO:0000256" key="8">
    <source>
        <dbReference type="ARBA" id="ARBA00023012"/>
    </source>
</evidence>
<dbReference type="InterPro" id="IPR036890">
    <property type="entry name" value="HATPase_C_sf"/>
</dbReference>
<dbReference type="RefSeq" id="WP_110170763.1">
    <property type="nucleotide sequence ID" value="NZ_CP015136.1"/>
</dbReference>
<dbReference type="SMART" id="SM00388">
    <property type="entry name" value="HisKA"/>
    <property type="match status" value="1"/>
</dbReference>
<dbReference type="EMBL" id="CP015136">
    <property type="protein sequence ID" value="AMY08984.1"/>
    <property type="molecule type" value="Genomic_DNA"/>
</dbReference>
<evidence type="ECO:0000256" key="9">
    <source>
        <dbReference type="PROSITE-ProRule" id="PRU00169"/>
    </source>
</evidence>
<evidence type="ECO:0000259" key="12">
    <source>
        <dbReference type="PROSITE" id="PS50110"/>
    </source>
</evidence>
<sequence length="694" mass="73415">MVTKAGRLPGLMLGAVAVVAGLAWFSVTRQPRAHASARAGYVHDPPYMYTDAGGSPHGIAVDVLQQAASRAGITLEWVRVTAPLNADSALRSRLVDLWPNLAILNRRRPDIFFTAPWLQSDVWVVVRDQGELPPPQFGGKVGLSTLPVTQFLAAEHFPTAQWVLYADGPALVRALCTGEVPVAFLAAGDLADAQSSGSQCAAAALRAHAVRGSTLGLGVGAREGFEGTAERLRAEIDAMAADGALRTVVVRHSVYAAAEVLGVYEVMQARARTRYLAYGTVMLGVALLTTLTLAAAFYRANRRARQSRAAAAAMEAKLQAAQRLDMLGQLAGGIAHDFNNLVTIIVGYAVLIESEVSALPTAPQALQEIRRAGERASDLVRQLLTFSRRQLVEPRVLSLHEQLTETQSMLSRLVRDDIHIELDLHATHDLVSMDSGQLTRVLMNLTVNAGDAMPDGGTLTLATSNRPAAAGCVEAVHLTVTDTGIGMPPEVQARVFEPFFTTKTNGRGTGLGLASVHGIVTQAGGEVLVRSAPGQGTCFDVLLPTVEAPTAVQGSGGETTAAVAGSVILVAEDQDDVRSLVADVLSQAGYTVIEAANGRFALEHLRKDEGTIALVLSDLVMPEMSGQQLFERACHLPRATPFLFMSGYSEEGVPCSGASEPVLLTKPFTPEQLLQAVRAALSGHAAIARVDTHG</sequence>